<dbReference type="GO" id="GO:0005886">
    <property type="term" value="C:plasma membrane"/>
    <property type="evidence" value="ECO:0007669"/>
    <property type="project" value="UniProtKB-SubCell"/>
</dbReference>
<dbReference type="RefSeq" id="WP_338534795.1">
    <property type="nucleotide sequence ID" value="NZ_AP028654.1"/>
</dbReference>
<gene>
    <name evidence="11" type="primary">yajC</name>
    <name evidence="11" type="ORF">HLPR_14580</name>
</gene>
<evidence type="ECO:0000256" key="10">
    <source>
        <dbReference type="SAM" id="Phobius"/>
    </source>
</evidence>
<evidence type="ECO:0000256" key="5">
    <source>
        <dbReference type="ARBA" id="ARBA00022692"/>
    </source>
</evidence>
<keyword evidence="8" id="KW-0811">Translocation</keyword>
<proteinExistence type="inferred from homology"/>
<dbReference type="KEGG" id="hprf:HLPR_14580"/>
<dbReference type="InterPro" id="IPR003849">
    <property type="entry name" value="Preprotein_translocase_YajC"/>
</dbReference>
<evidence type="ECO:0000256" key="9">
    <source>
        <dbReference type="ARBA" id="ARBA00023136"/>
    </source>
</evidence>
<dbReference type="PANTHER" id="PTHR33909:SF1">
    <property type="entry name" value="SEC TRANSLOCON ACCESSORY COMPLEX SUBUNIT YAJC"/>
    <property type="match status" value="1"/>
</dbReference>
<accession>A0AAU9EB35</accession>
<dbReference type="PRINTS" id="PR01853">
    <property type="entry name" value="YAJCTRNLCASE"/>
</dbReference>
<keyword evidence="12" id="KW-1185">Reference proteome</keyword>
<dbReference type="NCBIfam" id="TIGR00739">
    <property type="entry name" value="yajC"/>
    <property type="match status" value="1"/>
</dbReference>
<organism evidence="11 12">
    <name type="scientific">Helicovermis profundi</name>
    <dbReference type="NCBI Taxonomy" id="3065157"/>
    <lineage>
        <taxon>Bacteria</taxon>
        <taxon>Bacillati</taxon>
        <taxon>Bacillota</taxon>
        <taxon>Clostridia</taxon>
        <taxon>Helicovermis</taxon>
    </lineage>
</organism>
<evidence type="ECO:0000256" key="1">
    <source>
        <dbReference type="ARBA" id="ARBA00004162"/>
    </source>
</evidence>
<dbReference type="PANTHER" id="PTHR33909">
    <property type="entry name" value="SEC TRANSLOCON ACCESSORY COMPLEX SUBUNIT YAJC"/>
    <property type="match status" value="1"/>
</dbReference>
<keyword evidence="6" id="KW-0653">Protein transport</keyword>
<evidence type="ECO:0000313" key="11">
    <source>
        <dbReference type="EMBL" id="BEP29127.1"/>
    </source>
</evidence>
<keyword evidence="7 10" id="KW-1133">Transmembrane helix</keyword>
<keyword evidence="4" id="KW-1003">Cell membrane</keyword>
<evidence type="ECO:0000256" key="6">
    <source>
        <dbReference type="ARBA" id="ARBA00022927"/>
    </source>
</evidence>
<name>A0AAU9EB35_9FIRM</name>
<dbReference type="Pfam" id="PF02699">
    <property type="entry name" value="YajC"/>
    <property type="match status" value="1"/>
</dbReference>
<dbReference type="Proteomes" id="UP001321786">
    <property type="component" value="Chromosome"/>
</dbReference>
<evidence type="ECO:0000256" key="7">
    <source>
        <dbReference type="ARBA" id="ARBA00022989"/>
    </source>
</evidence>
<protein>
    <submittedName>
        <fullName evidence="11">Preprotein translocase subunit YajC</fullName>
    </submittedName>
</protein>
<reference evidence="11 12" key="1">
    <citation type="submission" date="2023-08" db="EMBL/GenBank/DDBJ databases">
        <title>Helicovermis profunda gen. nov., sp. nov., a novel mesophilic, fermentative bacterium within the Bacillota from a deep-sea hydrothermal vent chimney.</title>
        <authorList>
            <person name="Miyazaki U."/>
            <person name="Mizutani D."/>
            <person name="Hashimoto Y."/>
            <person name="Tame A."/>
            <person name="Sawayama S."/>
            <person name="Miyazaki J."/>
            <person name="Takai K."/>
            <person name="Nakagawa S."/>
        </authorList>
    </citation>
    <scope>NUCLEOTIDE SEQUENCE [LARGE SCALE GENOMIC DNA]</scope>
    <source>
        <strain evidence="11 12">S502</strain>
    </source>
</reference>
<dbReference type="EMBL" id="AP028654">
    <property type="protein sequence ID" value="BEP29127.1"/>
    <property type="molecule type" value="Genomic_DNA"/>
</dbReference>
<evidence type="ECO:0000256" key="4">
    <source>
        <dbReference type="ARBA" id="ARBA00022475"/>
    </source>
</evidence>
<dbReference type="GO" id="GO:0015031">
    <property type="term" value="P:protein transport"/>
    <property type="evidence" value="ECO:0007669"/>
    <property type="project" value="UniProtKB-KW"/>
</dbReference>
<evidence type="ECO:0000256" key="8">
    <source>
        <dbReference type="ARBA" id="ARBA00023010"/>
    </source>
</evidence>
<sequence>MSGLGMIVYVAAFLGIFYFLLIRPQQKKTKELKSMRDGVSIGDEIVTIGGVLAKVKMISNDDITIEIGEENTIIIKKWAVGSVIDSVSEKM</sequence>
<evidence type="ECO:0000256" key="3">
    <source>
        <dbReference type="ARBA" id="ARBA00022448"/>
    </source>
</evidence>
<keyword evidence="5 10" id="KW-0812">Transmembrane</keyword>
<evidence type="ECO:0000313" key="12">
    <source>
        <dbReference type="Proteomes" id="UP001321786"/>
    </source>
</evidence>
<feature type="transmembrane region" description="Helical" evidence="10">
    <location>
        <begin position="6"/>
        <end position="22"/>
    </location>
</feature>
<dbReference type="SMART" id="SM01323">
    <property type="entry name" value="YajC"/>
    <property type="match status" value="1"/>
</dbReference>
<comment type="subcellular location">
    <subcellularLocation>
        <location evidence="1">Cell membrane</location>
        <topology evidence="1">Single-pass membrane protein</topology>
    </subcellularLocation>
</comment>
<keyword evidence="3" id="KW-0813">Transport</keyword>
<comment type="similarity">
    <text evidence="2">Belongs to the YajC family.</text>
</comment>
<evidence type="ECO:0000256" key="2">
    <source>
        <dbReference type="ARBA" id="ARBA00006742"/>
    </source>
</evidence>
<dbReference type="AlphaFoldDB" id="A0AAU9EB35"/>
<keyword evidence="9 10" id="KW-0472">Membrane</keyword>